<organism evidence="1 2">
    <name type="scientific">Povalibacter uvarum</name>
    <dbReference type="NCBI Taxonomy" id="732238"/>
    <lineage>
        <taxon>Bacteria</taxon>
        <taxon>Pseudomonadati</taxon>
        <taxon>Pseudomonadota</taxon>
        <taxon>Gammaproteobacteria</taxon>
        <taxon>Steroidobacterales</taxon>
        <taxon>Steroidobacteraceae</taxon>
        <taxon>Povalibacter</taxon>
    </lineage>
</organism>
<evidence type="ECO:0000313" key="2">
    <source>
        <dbReference type="Proteomes" id="UP000588068"/>
    </source>
</evidence>
<dbReference type="Proteomes" id="UP000588068">
    <property type="component" value="Unassembled WGS sequence"/>
</dbReference>
<dbReference type="EMBL" id="JACHHZ010000002">
    <property type="protein sequence ID" value="MBB6093048.1"/>
    <property type="molecule type" value="Genomic_DNA"/>
</dbReference>
<gene>
    <name evidence="1" type="ORF">HNQ60_001926</name>
</gene>
<proteinExistence type="predicted"/>
<protein>
    <submittedName>
        <fullName evidence="1">Uncharacterized protein</fullName>
    </submittedName>
</protein>
<evidence type="ECO:0000313" key="1">
    <source>
        <dbReference type="EMBL" id="MBB6093048.1"/>
    </source>
</evidence>
<name>A0A841HLG9_9GAMM</name>
<dbReference type="AlphaFoldDB" id="A0A841HLG9"/>
<comment type="caution">
    <text evidence="1">The sequence shown here is derived from an EMBL/GenBank/DDBJ whole genome shotgun (WGS) entry which is preliminary data.</text>
</comment>
<accession>A0A841HLG9</accession>
<reference evidence="1 2" key="1">
    <citation type="submission" date="2020-08" db="EMBL/GenBank/DDBJ databases">
        <title>Genomic Encyclopedia of Type Strains, Phase IV (KMG-IV): sequencing the most valuable type-strain genomes for metagenomic binning, comparative biology and taxonomic classification.</title>
        <authorList>
            <person name="Goeker M."/>
        </authorList>
    </citation>
    <scope>NUCLEOTIDE SEQUENCE [LARGE SCALE GENOMIC DNA]</scope>
    <source>
        <strain evidence="1 2">DSM 26723</strain>
    </source>
</reference>
<sequence>MLFETARDGGIVRVASPAACIDDDVDRGKVMLMQPERFPDEALDSIAADRAPYDSGGDG</sequence>
<keyword evidence="2" id="KW-1185">Reference proteome</keyword>